<dbReference type="Pfam" id="PF13556">
    <property type="entry name" value="HTH_30"/>
    <property type="match status" value="1"/>
</dbReference>
<evidence type="ECO:0000259" key="2">
    <source>
        <dbReference type="Pfam" id="PF13556"/>
    </source>
</evidence>
<sequence length="496" mass="52984">MPVTVRDLVQHRPLSIRMLAGDDGVELGWSNSSDLDDPSPFLEAGQLLLTTGRQFLAFDGVGDYEAYVERVAAAGVVALGFGTEVLRAGTPAELIEACESVGIALVEVPYATPFIAVSRFVADRIAAEQRRLLEWALAAQESISRAVLGSGGLAAAVDSASRALGCPLAVLDPDGAVLEGAAPSWLRERAVALLRRGTRARDHGDDDRGSWSVQTLGHSGRLLGAVVAVRSDPLTAAELSVVTLLTALTELALEHAEDQRLGFRSVAQQLLALLRDGRVDAVRRALDHLPAQLPAEPFRILALSAAEVAPTLRDSLERMAAGRGRRLFVVEHDAQLLLFVDGTSRVAVESRLAESETRAGLSSEARWRTLDEALSQAVAALAGAAPARILAFDELMAGTVLGLLTESRVAELARLRLGAQLATPDGAARLGEAAVWLAHNAVWDAAARELGLHRHTLKLRMSELGRDLDLQLDTFRGRAELWAMLVALDLARSSLR</sequence>
<name>A0AB39BI24_9MICO</name>
<dbReference type="Gene3D" id="1.10.10.2840">
    <property type="entry name" value="PucR C-terminal helix-turn-helix domain"/>
    <property type="match status" value="1"/>
</dbReference>
<gene>
    <name evidence="3" type="ORF">ABFY20_03225</name>
</gene>
<dbReference type="InterPro" id="IPR025736">
    <property type="entry name" value="PucR_C-HTH_dom"/>
</dbReference>
<dbReference type="Pfam" id="PF07905">
    <property type="entry name" value="PucR"/>
    <property type="match status" value="1"/>
</dbReference>
<protein>
    <submittedName>
        <fullName evidence="3">PucR family transcriptional regulator ligand-binding domain-containing protein</fullName>
    </submittedName>
</protein>
<evidence type="ECO:0000313" key="3">
    <source>
        <dbReference type="EMBL" id="XDI06124.1"/>
    </source>
</evidence>
<evidence type="ECO:0000259" key="1">
    <source>
        <dbReference type="Pfam" id="PF07905"/>
    </source>
</evidence>
<proteinExistence type="predicted"/>
<accession>A0AB39BI24</accession>
<dbReference type="PANTHER" id="PTHR33744">
    <property type="entry name" value="CARBOHYDRATE DIACID REGULATOR"/>
    <property type="match status" value="1"/>
</dbReference>
<dbReference type="InterPro" id="IPR042070">
    <property type="entry name" value="PucR_C-HTH_sf"/>
</dbReference>
<dbReference type="PANTHER" id="PTHR33744:SF1">
    <property type="entry name" value="DNA-BINDING TRANSCRIPTIONAL ACTIVATOR ADER"/>
    <property type="match status" value="1"/>
</dbReference>
<dbReference type="AlphaFoldDB" id="A0AB39BI24"/>
<organism evidence="3">
    <name type="scientific">Herbiconiux sp. A18JL235</name>
    <dbReference type="NCBI Taxonomy" id="3152363"/>
    <lineage>
        <taxon>Bacteria</taxon>
        <taxon>Bacillati</taxon>
        <taxon>Actinomycetota</taxon>
        <taxon>Actinomycetes</taxon>
        <taxon>Micrococcales</taxon>
        <taxon>Microbacteriaceae</taxon>
        <taxon>Herbiconiux</taxon>
    </lineage>
</organism>
<feature type="domain" description="PucR C-terminal helix-turn-helix" evidence="2">
    <location>
        <begin position="435"/>
        <end position="486"/>
    </location>
</feature>
<feature type="domain" description="Purine catabolism PurC-like" evidence="1">
    <location>
        <begin position="12"/>
        <end position="125"/>
    </location>
</feature>
<dbReference type="RefSeq" id="WP_368498513.1">
    <property type="nucleotide sequence ID" value="NZ_CP162511.1"/>
</dbReference>
<reference evidence="3" key="1">
    <citation type="submission" date="2024-05" db="EMBL/GenBank/DDBJ databases">
        <title>Herbiconiux sp. A18JL235.</title>
        <authorList>
            <person name="Zhang G."/>
        </authorList>
    </citation>
    <scope>NUCLEOTIDE SEQUENCE</scope>
    <source>
        <strain evidence="3">A18JL235</strain>
    </source>
</reference>
<dbReference type="InterPro" id="IPR051448">
    <property type="entry name" value="CdaR-like_regulators"/>
</dbReference>
<dbReference type="EMBL" id="CP162511">
    <property type="protein sequence ID" value="XDI06124.1"/>
    <property type="molecule type" value="Genomic_DNA"/>
</dbReference>
<dbReference type="InterPro" id="IPR012914">
    <property type="entry name" value="PucR_dom"/>
</dbReference>